<sequence>MSFKATFSLDNKTVADLNYCYLDINQDIDSRGRPSSIPKGGRITLEFDTLGDDSITVWAADPVKEKDGAITYRGIDNSSIQKEIKFKSGVCVEFHERFDSTSSASMVTIITISAPIVTIDGSKLDNHWNKQFKGEKKT</sequence>
<keyword evidence="2" id="KW-1185">Reference proteome</keyword>
<accession>A0ABW5J546</accession>
<dbReference type="EMBL" id="JBHULC010000004">
    <property type="protein sequence ID" value="MFD2520219.1"/>
    <property type="molecule type" value="Genomic_DNA"/>
</dbReference>
<organism evidence="1 2">
    <name type="scientific">Emticicia soli</name>
    <dbReference type="NCBI Taxonomy" id="2027878"/>
    <lineage>
        <taxon>Bacteria</taxon>
        <taxon>Pseudomonadati</taxon>
        <taxon>Bacteroidota</taxon>
        <taxon>Cytophagia</taxon>
        <taxon>Cytophagales</taxon>
        <taxon>Leadbetterellaceae</taxon>
        <taxon>Emticicia</taxon>
    </lineage>
</organism>
<protein>
    <submittedName>
        <fullName evidence="1">Type VI secretion system tube protein TssD</fullName>
    </submittedName>
</protein>
<dbReference type="Proteomes" id="UP001597510">
    <property type="component" value="Unassembled WGS sequence"/>
</dbReference>
<dbReference type="InterPro" id="IPR041408">
    <property type="entry name" value="Hcp_Tssd"/>
</dbReference>
<reference evidence="2" key="1">
    <citation type="journal article" date="2019" name="Int. J. Syst. Evol. Microbiol.">
        <title>The Global Catalogue of Microorganisms (GCM) 10K type strain sequencing project: providing services to taxonomists for standard genome sequencing and annotation.</title>
        <authorList>
            <consortium name="The Broad Institute Genomics Platform"/>
            <consortium name="The Broad Institute Genome Sequencing Center for Infectious Disease"/>
            <person name="Wu L."/>
            <person name="Ma J."/>
        </authorList>
    </citation>
    <scope>NUCLEOTIDE SEQUENCE [LARGE SCALE GENOMIC DNA]</scope>
    <source>
        <strain evidence="2">KCTC 52344</strain>
    </source>
</reference>
<dbReference type="RefSeq" id="WP_340235632.1">
    <property type="nucleotide sequence ID" value="NZ_JBBEWC010000004.1"/>
</dbReference>
<proteinExistence type="predicted"/>
<dbReference type="Pfam" id="PF17642">
    <property type="entry name" value="TssD"/>
    <property type="match status" value="1"/>
</dbReference>
<name>A0ABW5J546_9BACT</name>
<gene>
    <name evidence="1" type="primary">tssD</name>
    <name evidence="1" type="ORF">ACFSR2_04940</name>
</gene>
<evidence type="ECO:0000313" key="2">
    <source>
        <dbReference type="Proteomes" id="UP001597510"/>
    </source>
</evidence>
<evidence type="ECO:0000313" key="1">
    <source>
        <dbReference type="EMBL" id="MFD2520219.1"/>
    </source>
</evidence>
<comment type="caution">
    <text evidence="1">The sequence shown here is derived from an EMBL/GenBank/DDBJ whole genome shotgun (WGS) entry which is preliminary data.</text>
</comment>